<keyword evidence="1" id="KW-1133">Transmembrane helix</keyword>
<evidence type="ECO:0000256" key="1">
    <source>
        <dbReference type="SAM" id="Phobius"/>
    </source>
</evidence>
<sequence length="108" mass="11779">MRVAIDRISPLSLGVLLSVLHFLFSFFAAIGIIVSAYWVEMSTTANTQVHFEAYFLETSSMLIGVFIMPLLAAVIGFLVGAVIAFVYNLVAGIVGGLEIDMRRVDPRP</sequence>
<proteinExistence type="predicted"/>
<keyword evidence="1" id="KW-0812">Transmembrane</keyword>
<feature type="transmembrane region" description="Helical" evidence="1">
    <location>
        <begin position="59"/>
        <end position="87"/>
    </location>
</feature>
<dbReference type="RefSeq" id="WP_306728099.1">
    <property type="nucleotide sequence ID" value="NZ_JAVDDT010000003.1"/>
</dbReference>
<reference evidence="3 4" key="1">
    <citation type="submission" date="2023-08" db="EMBL/GenBank/DDBJ databases">
        <title>Whole-genome sequencing of halo(alkali)philic microorganisms from hypersaline lakes.</title>
        <authorList>
            <person name="Sorokin D.Y."/>
            <person name="Abbas B."/>
            <person name="Merkel A.Y."/>
        </authorList>
    </citation>
    <scope>NUCLEOTIDE SEQUENCE [LARGE SCALE GENOMIC DNA]</scope>
    <source>
        <strain evidence="3 4">AB-CW4</strain>
    </source>
</reference>
<evidence type="ECO:0000259" key="2">
    <source>
        <dbReference type="Pfam" id="PF12089"/>
    </source>
</evidence>
<dbReference type="EMBL" id="JAVDDT010000003">
    <property type="protein sequence ID" value="MDQ2069601.1"/>
    <property type="molecule type" value="Genomic_DNA"/>
</dbReference>
<feature type="transmembrane region" description="Helical" evidence="1">
    <location>
        <begin position="12"/>
        <end position="39"/>
    </location>
</feature>
<dbReference type="InterPro" id="IPR021949">
    <property type="entry name" value="DUF3566_TM"/>
</dbReference>
<keyword evidence="4" id="KW-1185">Reference proteome</keyword>
<keyword evidence="1" id="KW-0472">Membrane</keyword>
<feature type="domain" description="DUF3566" evidence="2">
    <location>
        <begin position="5"/>
        <end position="101"/>
    </location>
</feature>
<dbReference type="Pfam" id="PF12089">
    <property type="entry name" value="DUF3566"/>
    <property type="match status" value="1"/>
</dbReference>
<dbReference type="Proteomes" id="UP001239019">
    <property type="component" value="Unassembled WGS sequence"/>
</dbReference>
<accession>A0ABU0W6H2</accession>
<name>A0ABU0W6H2_9GAMM</name>
<evidence type="ECO:0000313" key="4">
    <source>
        <dbReference type="Proteomes" id="UP001239019"/>
    </source>
</evidence>
<organism evidence="3 4">
    <name type="scientific">Natronospira bacteriovora</name>
    <dbReference type="NCBI Taxonomy" id="3069753"/>
    <lineage>
        <taxon>Bacteria</taxon>
        <taxon>Pseudomonadati</taxon>
        <taxon>Pseudomonadota</taxon>
        <taxon>Gammaproteobacteria</taxon>
        <taxon>Natronospirales</taxon>
        <taxon>Natronospiraceae</taxon>
        <taxon>Natronospira</taxon>
    </lineage>
</organism>
<comment type="caution">
    <text evidence="3">The sequence shown here is derived from an EMBL/GenBank/DDBJ whole genome shotgun (WGS) entry which is preliminary data.</text>
</comment>
<evidence type="ECO:0000313" key="3">
    <source>
        <dbReference type="EMBL" id="MDQ2069601.1"/>
    </source>
</evidence>
<protein>
    <submittedName>
        <fullName evidence="3">DUF3566 domain-containing protein</fullName>
    </submittedName>
</protein>
<gene>
    <name evidence="3" type="ORF">RBH19_06935</name>
</gene>